<feature type="compositionally biased region" description="Acidic residues" evidence="1">
    <location>
        <begin position="147"/>
        <end position="156"/>
    </location>
</feature>
<evidence type="ECO:0000313" key="3">
    <source>
        <dbReference type="Proteomes" id="UP001465668"/>
    </source>
</evidence>
<evidence type="ECO:0000256" key="1">
    <source>
        <dbReference type="SAM" id="MobiDB-lite"/>
    </source>
</evidence>
<accession>A0ABR2XDC7</accession>
<protein>
    <submittedName>
        <fullName evidence="2">Uncharacterized protein</fullName>
    </submittedName>
</protein>
<name>A0ABR2XDC7_9PEZI</name>
<evidence type="ECO:0000313" key="2">
    <source>
        <dbReference type="EMBL" id="KAK9771729.1"/>
    </source>
</evidence>
<dbReference type="EMBL" id="JARVKM010000071">
    <property type="protein sequence ID" value="KAK9771729.1"/>
    <property type="molecule type" value="Genomic_DNA"/>
</dbReference>
<proteinExistence type="predicted"/>
<sequence length="156" mass="16643">MVADVSPRHGKGWHHRCGQEALKFNTYALMLGCFAAAPGVEQVREKKESSYVKYQGTTKTAVRTSISGWRVIGGDISRAVTTITLGGQTPKHPKRLSLIMGNIESLPKSHPSYHSATSSGDPNAPASPAAMSDFGNHSPSSIHGDGSADDADERLR</sequence>
<feature type="compositionally biased region" description="Polar residues" evidence="1">
    <location>
        <begin position="112"/>
        <end position="121"/>
    </location>
</feature>
<organism evidence="2 3">
    <name type="scientific">Seiridium cardinale</name>
    <dbReference type="NCBI Taxonomy" id="138064"/>
    <lineage>
        <taxon>Eukaryota</taxon>
        <taxon>Fungi</taxon>
        <taxon>Dikarya</taxon>
        <taxon>Ascomycota</taxon>
        <taxon>Pezizomycotina</taxon>
        <taxon>Sordariomycetes</taxon>
        <taxon>Xylariomycetidae</taxon>
        <taxon>Amphisphaeriales</taxon>
        <taxon>Sporocadaceae</taxon>
        <taxon>Seiridium</taxon>
    </lineage>
</organism>
<reference evidence="2 3" key="1">
    <citation type="submission" date="2024-02" db="EMBL/GenBank/DDBJ databases">
        <title>First draft genome assembly of two strains of Seiridium cardinale.</title>
        <authorList>
            <person name="Emiliani G."/>
            <person name="Scali E."/>
        </authorList>
    </citation>
    <scope>NUCLEOTIDE SEQUENCE [LARGE SCALE GENOMIC DNA]</scope>
    <source>
        <strain evidence="2 3">BM-138-000479</strain>
    </source>
</reference>
<keyword evidence="3" id="KW-1185">Reference proteome</keyword>
<gene>
    <name evidence="2" type="ORF">SCAR479_11658</name>
</gene>
<comment type="caution">
    <text evidence="2">The sequence shown here is derived from an EMBL/GenBank/DDBJ whole genome shotgun (WGS) entry which is preliminary data.</text>
</comment>
<feature type="region of interest" description="Disordered" evidence="1">
    <location>
        <begin position="107"/>
        <end position="156"/>
    </location>
</feature>
<dbReference type="Proteomes" id="UP001465668">
    <property type="component" value="Unassembled WGS sequence"/>
</dbReference>